<feature type="region of interest" description="Disordered" evidence="1">
    <location>
        <begin position="1"/>
        <end position="23"/>
    </location>
</feature>
<dbReference type="InterPro" id="IPR002656">
    <property type="entry name" value="Acyl_transf_3_dom"/>
</dbReference>
<feature type="transmembrane region" description="Helical" evidence="2">
    <location>
        <begin position="389"/>
        <end position="409"/>
    </location>
</feature>
<feature type="transmembrane region" description="Helical" evidence="2">
    <location>
        <begin position="73"/>
        <end position="90"/>
    </location>
</feature>
<keyword evidence="4" id="KW-0012">Acyltransferase</keyword>
<feature type="transmembrane region" description="Helical" evidence="2">
    <location>
        <begin position="151"/>
        <end position="171"/>
    </location>
</feature>
<organism evidence="4 5">
    <name type="scientific">Agromyces aurantiacus</name>
    <dbReference type="NCBI Taxonomy" id="165814"/>
    <lineage>
        <taxon>Bacteria</taxon>
        <taxon>Bacillati</taxon>
        <taxon>Actinomycetota</taxon>
        <taxon>Actinomycetes</taxon>
        <taxon>Micrococcales</taxon>
        <taxon>Microbacteriaceae</taxon>
        <taxon>Agromyces</taxon>
    </lineage>
</organism>
<keyword evidence="2" id="KW-0472">Membrane</keyword>
<keyword evidence="5" id="KW-1185">Reference proteome</keyword>
<feature type="domain" description="Acyltransferase 3" evidence="3">
    <location>
        <begin position="26"/>
        <end position="362"/>
    </location>
</feature>
<feature type="transmembrane region" description="Helical" evidence="2">
    <location>
        <begin position="350"/>
        <end position="368"/>
    </location>
</feature>
<protein>
    <submittedName>
        <fullName evidence="4">Acyltransferase</fullName>
        <ecNumber evidence="4">2.3.1.-</ecNumber>
    </submittedName>
</protein>
<feature type="transmembrane region" description="Helical" evidence="2">
    <location>
        <begin position="415"/>
        <end position="432"/>
    </location>
</feature>
<reference evidence="5" key="1">
    <citation type="journal article" date="2019" name="Int. J. Syst. Evol. Microbiol.">
        <title>The Global Catalogue of Microorganisms (GCM) 10K type strain sequencing project: providing services to taxonomists for standard genome sequencing and annotation.</title>
        <authorList>
            <consortium name="The Broad Institute Genomics Platform"/>
            <consortium name="The Broad Institute Genome Sequencing Center for Infectious Disease"/>
            <person name="Wu L."/>
            <person name="Ma J."/>
        </authorList>
    </citation>
    <scope>NUCLEOTIDE SEQUENCE [LARGE SCALE GENOMIC DNA]</scope>
    <source>
        <strain evidence="5">CGMCC 1.12192</strain>
    </source>
</reference>
<evidence type="ECO:0000313" key="5">
    <source>
        <dbReference type="Proteomes" id="UP001595960"/>
    </source>
</evidence>
<dbReference type="RefSeq" id="WP_204392462.1">
    <property type="nucleotide sequence ID" value="NZ_JAFBBW010000001.1"/>
</dbReference>
<evidence type="ECO:0000256" key="1">
    <source>
        <dbReference type="SAM" id="MobiDB-lite"/>
    </source>
</evidence>
<feature type="transmembrane region" description="Helical" evidence="2">
    <location>
        <begin position="265"/>
        <end position="288"/>
    </location>
</feature>
<evidence type="ECO:0000259" key="3">
    <source>
        <dbReference type="Pfam" id="PF01757"/>
    </source>
</evidence>
<keyword evidence="2" id="KW-1133">Transmembrane helix</keyword>
<dbReference type="Proteomes" id="UP001595960">
    <property type="component" value="Unassembled WGS sequence"/>
</dbReference>
<dbReference type="EC" id="2.3.1.-" evidence="4"/>
<proteinExistence type="predicted"/>
<feature type="transmembrane region" description="Helical" evidence="2">
    <location>
        <begin position="118"/>
        <end position="139"/>
    </location>
</feature>
<keyword evidence="4" id="KW-0808">Transferase</keyword>
<gene>
    <name evidence="4" type="ORF">ACFPER_09640</name>
</gene>
<evidence type="ECO:0000313" key="4">
    <source>
        <dbReference type="EMBL" id="MFC4829051.1"/>
    </source>
</evidence>
<keyword evidence="2" id="KW-0812">Transmembrane</keyword>
<feature type="transmembrane region" description="Helical" evidence="2">
    <location>
        <begin position="202"/>
        <end position="222"/>
    </location>
</feature>
<feature type="transmembrane region" description="Helical" evidence="2">
    <location>
        <begin position="33"/>
        <end position="53"/>
    </location>
</feature>
<feature type="transmembrane region" description="Helical" evidence="2">
    <location>
        <begin position="178"/>
        <end position="196"/>
    </location>
</feature>
<accession>A0ABV9R4K7</accession>
<dbReference type="Pfam" id="PF01757">
    <property type="entry name" value="Acyl_transf_3"/>
    <property type="match status" value="1"/>
</dbReference>
<dbReference type="GO" id="GO:0016746">
    <property type="term" value="F:acyltransferase activity"/>
    <property type="evidence" value="ECO:0007669"/>
    <property type="project" value="UniProtKB-KW"/>
</dbReference>
<dbReference type="EMBL" id="JBHSJC010000001">
    <property type="protein sequence ID" value="MFC4829051.1"/>
    <property type="molecule type" value="Genomic_DNA"/>
</dbReference>
<sequence length="445" mass="46984">MLTAERPRPVAPSDLGRRPTASDRDPAIDAARAACLVVVFVLHAMMVGVSVGADGPVLENALEGWAGFAPATWVVQVMPLFFVIGGYAGWTQWRRERARGADAAAFARSRLLRLVRPAIALVAVITSVLLVLAAVGLPADMVATAGYRIGQPLWFLTVYLACSSLVPAMAWLHARHPWLTLGALSVAALSVDAARFASGVDAVGYVNLLVVWLLVQQLGFLLADGTVDRMSRPARLGTAAVALAVLAGMIAAGPHSVDLFANLNPPTICLAVLGVAQLAVFSLIRPALRRWAQRPRPQRIIARFGEWGMTLYLWHLPAFVLLAGVLLVLHHAAGLPLPAPLTAEWWWTRPVWLAAAALVTALVVRGAAHWERRPAAPRRMVAGDRAVRGFAVPVAVAVPAAIAGVGAVLVLGFGAWPGLLSLVLLAVALRGSSTRAGSLRLASAA</sequence>
<feature type="transmembrane region" description="Helical" evidence="2">
    <location>
        <begin position="234"/>
        <end position="253"/>
    </location>
</feature>
<evidence type="ECO:0000256" key="2">
    <source>
        <dbReference type="SAM" id="Phobius"/>
    </source>
</evidence>
<comment type="caution">
    <text evidence="4">The sequence shown here is derived from an EMBL/GenBank/DDBJ whole genome shotgun (WGS) entry which is preliminary data.</text>
</comment>
<name>A0ABV9R4K7_9MICO</name>
<feature type="transmembrane region" description="Helical" evidence="2">
    <location>
        <begin position="309"/>
        <end position="330"/>
    </location>
</feature>